<keyword evidence="5 9" id="KW-1133">Transmembrane helix</keyword>
<feature type="transmembrane region" description="Helical" evidence="9">
    <location>
        <begin position="45"/>
        <end position="65"/>
    </location>
</feature>
<feature type="transmembrane region" description="Helical" evidence="9">
    <location>
        <begin position="153"/>
        <end position="173"/>
    </location>
</feature>
<evidence type="ECO:0000256" key="4">
    <source>
        <dbReference type="ARBA" id="ARBA00022692"/>
    </source>
</evidence>
<name>A0ABV6W009_9ACTN</name>
<comment type="subcellular location">
    <subcellularLocation>
        <location evidence="1">Cell membrane</location>
        <topology evidence="1">Multi-pass membrane protein</topology>
    </subcellularLocation>
</comment>
<dbReference type="Pfam" id="PF09594">
    <property type="entry name" value="GT87"/>
    <property type="match status" value="1"/>
</dbReference>
<feature type="transmembrane region" description="Helical" evidence="9">
    <location>
        <begin position="423"/>
        <end position="441"/>
    </location>
</feature>
<feature type="region of interest" description="Disordered" evidence="8">
    <location>
        <begin position="1"/>
        <end position="24"/>
    </location>
</feature>
<evidence type="ECO:0000256" key="6">
    <source>
        <dbReference type="ARBA" id="ARBA00023136"/>
    </source>
</evidence>
<accession>A0ABV6W009</accession>
<feature type="transmembrane region" description="Helical" evidence="9">
    <location>
        <begin position="229"/>
        <end position="247"/>
    </location>
</feature>
<reference evidence="10 11" key="1">
    <citation type="submission" date="2024-09" db="EMBL/GenBank/DDBJ databases">
        <authorList>
            <person name="Lee S.D."/>
        </authorList>
    </citation>
    <scope>NUCLEOTIDE SEQUENCE [LARGE SCALE GENOMIC DNA]</scope>
    <source>
        <strain evidence="10 11">N8-3</strain>
    </source>
</reference>
<evidence type="ECO:0000313" key="11">
    <source>
        <dbReference type="Proteomes" id="UP001592531"/>
    </source>
</evidence>
<proteinExistence type="inferred from homology"/>
<keyword evidence="6 9" id="KW-0472">Membrane</keyword>
<dbReference type="InterPro" id="IPR018584">
    <property type="entry name" value="GT87"/>
</dbReference>
<evidence type="ECO:0000256" key="7">
    <source>
        <dbReference type="ARBA" id="ARBA00024033"/>
    </source>
</evidence>
<feature type="transmembrane region" description="Helical" evidence="9">
    <location>
        <begin position="385"/>
        <end position="403"/>
    </location>
</feature>
<protein>
    <submittedName>
        <fullName evidence="10">Glycosyltransferase 87 family protein</fullName>
    </submittedName>
</protein>
<organism evidence="10 11">
    <name type="scientific">Streptacidiphilus cavernicola</name>
    <dbReference type="NCBI Taxonomy" id="3342716"/>
    <lineage>
        <taxon>Bacteria</taxon>
        <taxon>Bacillati</taxon>
        <taxon>Actinomycetota</taxon>
        <taxon>Actinomycetes</taxon>
        <taxon>Kitasatosporales</taxon>
        <taxon>Streptomycetaceae</taxon>
        <taxon>Streptacidiphilus</taxon>
    </lineage>
</organism>
<evidence type="ECO:0000256" key="2">
    <source>
        <dbReference type="ARBA" id="ARBA00022475"/>
    </source>
</evidence>
<evidence type="ECO:0000256" key="1">
    <source>
        <dbReference type="ARBA" id="ARBA00004651"/>
    </source>
</evidence>
<evidence type="ECO:0000256" key="3">
    <source>
        <dbReference type="ARBA" id="ARBA00022679"/>
    </source>
</evidence>
<feature type="compositionally biased region" description="Low complexity" evidence="8">
    <location>
        <begin position="11"/>
        <end position="24"/>
    </location>
</feature>
<dbReference type="EMBL" id="JBHFAB010000017">
    <property type="protein sequence ID" value="MFC1419330.1"/>
    <property type="molecule type" value="Genomic_DNA"/>
</dbReference>
<evidence type="ECO:0000313" key="10">
    <source>
        <dbReference type="EMBL" id="MFC1419330.1"/>
    </source>
</evidence>
<gene>
    <name evidence="10" type="ORF">ACEZDE_22230</name>
</gene>
<keyword evidence="3" id="KW-0808">Transferase</keyword>
<dbReference type="RefSeq" id="WP_380538521.1">
    <property type="nucleotide sequence ID" value="NZ_JBHFAB010000017.1"/>
</dbReference>
<feature type="transmembrane region" description="Helical" evidence="9">
    <location>
        <begin position="121"/>
        <end position="141"/>
    </location>
</feature>
<feature type="transmembrane region" description="Helical" evidence="9">
    <location>
        <begin position="292"/>
        <end position="311"/>
    </location>
</feature>
<sequence length="489" mass="52349">MTSLGWDAEDAAGTTARGTGPRTGPAAAVADLRLLLREAPRRPTLLALAVCVGSLLLYGLVRHLVGVSMVDMVVYRAEGAAVAHHGDLYGITVTQWHLTATYPPFAAMLFTPTALLPVGPLRVLVSSGNLLLLGGLAALGAELVGWPRRGLRPALVLLAVGLGVWLEPVFTTLRYGQINLLLDCLVLYDLNRPDGSRGKGVGIGLATAIKLTPGLFAVYLLLSGRSRAAVTAGATCVATMLLGAVAMPDASRAFWTDYVFDTSRVGKVYIVDNQSLRGLIERLLHTPSPGPVALLATGLTAVAGLAVAVALHRDPAGFPRARAWSVLCVAVTGLLVSPISWTHHWVWCVPLLLLLAAEAARERTGARSAGVPARRGPRRWGLRRPWRAVFLATGTAFCSYAMWLVPHHDLTNLHIALPLQPFAGIYPLVGLAFLGLAAERLRRYRGRRRRAERARSWPLQRASLSGQERGQLPVHVQAGVLAARRDPAE</sequence>
<keyword evidence="4 9" id="KW-0812">Transmembrane</keyword>
<dbReference type="Proteomes" id="UP001592531">
    <property type="component" value="Unassembled WGS sequence"/>
</dbReference>
<keyword evidence="11" id="KW-1185">Reference proteome</keyword>
<evidence type="ECO:0000256" key="5">
    <source>
        <dbReference type="ARBA" id="ARBA00022989"/>
    </source>
</evidence>
<comment type="caution">
    <text evidence="10">The sequence shown here is derived from an EMBL/GenBank/DDBJ whole genome shotgun (WGS) entry which is preliminary data.</text>
</comment>
<feature type="transmembrane region" description="Helical" evidence="9">
    <location>
        <begin position="201"/>
        <end position="222"/>
    </location>
</feature>
<comment type="similarity">
    <text evidence="7">Belongs to the glycosyltransferase 87 family.</text>
</comment>
<evidence type="ECO:0000256" key="8">
    <source>
        <dbReference type="SAM" id="MobiDB-lite"/>
    </source>
</evidence>
<evidence type="ECO:0000256" key="9">
    <source>
        <dbReference type="SAM" id="Phobius"/>
    </source>
</evidence>
<keyword evidence="2" id="KW-1003">Cell membrane</keyword>